<keyword evidence="1" id="KW-0732">Signal</keyword>
<dbReference type="RefSeq" id="WP_183623987.1">
    <property type="nucleotide sequence ID" value="NZ_JACIDX010000004.1"/>
</dbReference>
<feature type="signal peptide" evidence="1">
    <location>
        <begin position="1"/>
        <end position="24"/>
    </location>
</feature>
<comment type="caution">
    <text evidence="2">The sequence shown here is derived from an EMBL/GenBank/DDBJ whole genome shotgun (WGS) entry which is preliminary data.</text>
</comment>
<evidence type="ECO:0000313" key="2">
    <source>
        <dbReference type="EMBL" id="MBB3954480.1"/>
    </source>
</evidence>
<evidence type="ECO:0000256" key="1">
    <source>
        <dbReference type="SAM" id="SignalP"/>
    </source>
</evidence>
<evidence type="ECO:0000313" key="3">
    <source>
        <dbReference type="Proteomes" id="UP000548867"/>
    </source>
</evidence>
<sequence>MSIRALLIAAGFVSAGFIASPAMAQSQGQVSAMPLPAPSLAGASYSQTAPAVGAPVSTAYAPPPTAGLQPGGMQRGPWLAECERRLNAVPGADVSQSSGACQDWWAYYQGGGAPHPTYGYSIPISVMEEVKADCPPQVIEKRVIQRRVIRQKIVRDKRIPI</sequence>
<protein>
    <submittedName>
        <fullName evidence="2">Uncharacterized protein</fullName>
    </submittedName>
</protein>
<accession>A0A7W6CFG5</accession>
<organism evidence="2 3">
    <name type="scientific">Novosphingobium sediminicola</name>
    <dbReference type="NCBI Taxonomy" id="563162"/>
    <lineage>
        <taxon>Bacteria</taxon>
        <taxon>Pseudomonadati</taxon>
        <taxon>Pseudomonadota</taxon>
        <taxon>Alphaproteobacteria</taxon>
        <taxon>Sphingomonadales</taxon>
        <taxon>Sphingomonadaceae</taxon>
        <taxon>Novosphingobium</taxon>
    </lineage>
</organism>
<keyword evidence="3" id="KW-1185">Reference proteome</keyword>
<feature type="chain" id="PRO_5031449333" evidence="1">
    <location>
        <begin position="25"/>
        <end position="161"/>
    </location>
</feature>
<reference evidence="2 3" key="1">
    <citation type="submission" date="2020-08" db="EMBL/GenBank/DDBJ databases">
        <title>Genomic Encyclopedia of Type Strains, Phase IV (KMG-IV): sequencing the most valuable type-strain genomes for metagenomic binning, comparative biology and taxonomic classification.</title>
        <authorList>
            <person name="Goeker M."/>
        </authorList>
    </citation>
    <scope>NUCLEOTIDE SEQUENCE [LARGE SCALE GENOMIC DNA]</scope>
    <source>
        <strain evidence="2 3">DSM 27057</strain>
    </source>
</reference>
<proteinExistence type="predicted"/>
<gene>
    <name evidence="2" type="ORF">GGR38_001407</name>
</gene>
<dbReference type="EMBL" id="JACIDX010000004">
    <property type="protein sequence ID" value="MBB3954480.1"/>
    <property type="molecule type" value="Genomic_DNA"/>
</dbReference>
<dbReference type="Proteomes" id="UP000548867">
    <property type="component" value="Unassembled WGS sequence"/>
</dbReference>
<name>A0A7W6CFG5_9SPHN</name>
<dbReference type="AlphaFoldDB" id="A0A7W6CFG5"/>